<evidence type="ECO:0000256" key="8">
    <source>
        <dbReference type="ARBA" id="ARBA00023229"/>
    </source>
</evidence>
<dbReference type="GO" id="GO:0004452">
    <property type="term" value="F:isopentenyl-diphosphate delta-isomerase activity"/>
    <property type="evidence" value="ECO:0007669"/>
    <property type="project" value="UniProtKB-UniRule"/>
</dbReference>
<comment type="pathway">
    <text evidence="1">Isoprenoid biosynthesis; dimethylallyl diphosphate biosynthesis; dimethylallyl diphosphate from isopentenyl diphosphate: step 1/1.</text>
</comment>
<dbReference type="GO" id="GO:0009240">
    <property type="term" value="P:isopentenyl diphosphate biosynthetic process"/>
    <property type="evidence" value="ECO:0007669"/>
    <property type="project" value="TreeGrafter"/>
</dbReference>
<dbReference type="InterPro" id="IPR015797">
    <property type="entry name" value="NUDIX_hydrolase-like_dom_sf"/>
</dbReference>
<dbReference type="RefSeq" id="WP_014203838.1">
    <property type="nucleotide sequence ID" value="NC_016599.1"/>
</dbReference>
<feature type="active site" evidence="11">
    <location>
        <position position="65"/>
    </location>
</feature>
<dbReference type="eggNOG" id="COG1443">
    <property type="taxonomic scope" value="Bacteria"/>
</dbReference>
<dbReference type="UniPathway" id="UPA00059">
    <property type="reaction ID" value="UER00104"/>
</dbReference>
<dbReference type="SUPFAM" id="SSF55811">
    <property type="entry name" value="Nudix"/>
    <property type="match status" value="1"/>
</dbReference>
<evidence type="ECO:0000313" key="14">
    <source>
        <dbReference type="Proteomes" id="UP000005631"/>
    </source>
</evidence>
<evidence type="ECO:0000256" key="6">
    <source>
        <dbReference type="ARBA" id="ARBA00022842"/>
    </source>
</evidence>
<evidence type="ECO:0000313" key="13">
    <source>
        <dbReference type="EMBL" id="AEV34491.1"/>
    </source>
</evidence>
<sequence>MVENVILVDENDNEIGLMEKMEAHRKGLLHRAFSVFVLNSKGELMIHQRALHKYHSGGLWTNTCCSHPRKGEEVEAAAHRRLMEEMGFDCPIEKKLDFVYKSVLDQGLTEHEFDHLFVGHYDDEPNINPDEVADWKWMSIADVRKDIEENPTQYTEWFKIIFDRFTEEVAEA</sequence>
<dbReference type="PATRIC" id="fig|926562.3.peg.3564"/>
<gene>
    <name evidence="13" type="ordered locus">Oweho_3543</name>
</gene>
<proteinExistence type="inferred from homology"/>
<evidence type="ECO:0000256" key="3">
    <source>
        <dbReference type="ARBA" id="ARBA00012057"/>
    </source>
</evidence>
<keyword evidence="8" id="KW-0414">Isoprene biosynthesis</keyword>
<dbReference type="PANTHER" id="PTHR10885:SF0">
    <property type="entry name" value="ISOPENTENYL-DIPHOSPHATE DELTA-ISOMERASE"/>
    <property type="match status" value="1"/>
</dbReference>
<keyword evidence="7" id="KW-0464">Manganese</keyword>
<dbReference type="PANTHER" id="PTHR10885">
    <property type="entry name" value="ISOPENTENYL-DIPHOSPHATE DELTA-ISOMERASE"/>
    <property type="match status" value="1"/>
</dbReference>
<dbReference type="KEGG" id="oho:Oweho_3543"/>
<keyword evidence="5" id="KW-0479">Metal-binding</keyword>
<dbReference type="Pfam" id="PF00293">
    <property type="entry name" value="NUDIX"/>
    <property type="match status" value="1"/>
</dbReference>
<dbReference type="InterPro" id="IPR056375">
    <property type="entry name" value="Idi_bact"/>
</dbReference>
<dbReference type="PIRSF" id="PIRSF018427">
    <property type="entry name" value="Isopntndiph_ism"/>
    <property type="match status" value="1"/>
</dbReference>
<dbReference type="Proteomes" id="UP000005631">
    <property type="component" value="Chromosome"/>
</dbReference>
<feature type="domain" description="Nudix hydrolase" evidence="12">
    <location>
        <begin position="28"/>
        <end position="160"/>
    </location>
</feature>
<dbReference type="Gene3D" id="3.90.79.10">
    <property type="entry name" value="Nucleoside Triphosphate Pyrophosphohydrolase"/>
    <property type="match status" value="1"/>
</dbReference>
<dbReference type="InterPro" id="IPR011876">
    <property type="entry name" value="IsopentenylPP_isomerase_typ1"/>
</dbReference>
<name>G8R784_OWEHD</name>
<evidence type="ECO:0000256" key="7">
    <source>
        <dbReference type="ARBA" id="ARBA00023211"/>
    </source>
</evidence>
<evidence type="ECO:0000256" key="9">
    <source>
        <dbReference type="ARBA" id="ARBA00023235"/>
    </source>
</evidence>
<keyword evidence="4" id="KW-0963">Cytoplasm</keyword>
<dbReference type="GO" id="GO:0046872">
    <property type="term" value="F:metal ion binding"/>
    <property type="evidence" value="ECO:0007669"/>
    <property type="project" value="UniProtKB-KW"/>
</dbReference>
<protein>
    <recommendedName>
        <fullName evidence="3 10">Isopentenyl-diphosphate delta-isomerase</fullName>
        <ecNumber evidence="3 10">5.3.3.2</ecNumber>
    </recommendedName>
</protein>
<reference evidence="13 14" key="1">
    <citation type="journal article" date="2012" name="Stand. Genomic Sci.">
        <title>Genome sequence of the orange-pigmented seawater bacterium Owenweeksia hongkongensis type strain (UST20020801(T)).</title>
        <authorList>
            <person name="Riedel T."/>
            <person name="Held B."/>
            <person name="Nolan M."/>
            <person name="Lucas S."/>
            <person name="Lapidus A."/>
            <person name="Tice H."/>
            <person name="Del Rio T.G."/>
            <person name="Cheng J.F."/>
            <person name="Han C."/>
            <person name="Tapia R."/>
            <person name="Goodwin L.A."/>
            <person name="Pitluck S."/>
            <person name="Liolios K."/>
            <person name="Mavromatis K."/>
            <person name="Pagani I."/>
            <person name="Ivanova N."/>
            <person name="Mikhailova N."/>
            <person name="Pati A."/>
            <person name="Chen A."/>
            <person name="Palaniappan K."/>
            <person name="Rohde M."/>
            <person name="Tindall B.J."/>
            <person name="Detter J.C."/>
            <person name="Goker M."/>
            <person name="Woyke T."/>
            <person name="Bristow J."/>
            <person name="Eisen J.A."/>
            <person name="Markowitz V."/>
            <person name="Hugenholtz P."/>
            <person name="Klenk H.P."/>
            <person name="Kyrpides N.C."/>
        </authorList>
    </citation>
    <scope>NUCLEOTIDE SEQUENCE</scope>
    <source>
        <strain evidence="14">DSM 17368 / JCM 12287 / NRRL B-23963</strain>
    </source>
</reference>
<dbReference type="InterPro" id="IPR000086">
    <property type="entry name" value="NUDIX_hydrolase_dom"/>
</dbReference>
<dbReference type="HAMAP" id="MF_00202">
    <property type="entry name" value="Idi"/>
    <property type="match status" value="1"/>
</dbReference>
<evidence type="ECO:0000256" key="5">
    <source>
        <dbReference type="ARBA" id="ARBA00022723"/>
    </source>
</evidence>
<evidence type="ECO:0000256" key="10">
    <source>
        <dbReference type="NCBIfam" id="TIGR02150"/>
    </source>
</evidence>
<keyword evidence="9 13" id="KW-0413">Isomerase</keyword>
<evidence type="ECO:0000256" key="11">
    <source>
        <dbReference type="PIRSR" id="PIRSR018427-1"/>
    </source>
</evidence>
<dbReference type="EMBL" id="CP003156">
    <property type="protein sequence ID" value="AEV34491.1"/>
    <property type="molecule type" value="Genomic_DNA"/>
</dbReference>
<dbReference type="OrthoDB" id="9809458at2"/>
<keyword evidence="6" id="KW-0460">Magnesium</keyword>
<dbReference type="GO" id="GO:0005737">
    <property type="term" value="C:cytoplasm"/>
    <property type="evidence" value="ECO:0007669"/>
    <property type="project" value="TreeGrafter"/>
</dbReference>
<dbReference type="EC" id="5.3.3.2" evidence="3 10"/>
<evidence type="ECO:0000256" key="2">
    <source>
        <dbReference type="ARBA" id="ARBA00007579"/>
    </source>
</evidence>
<dbReference type="CDD" id="cd02885">
    <property type="entry name" value="NUDIX_IPP_Isomerase"/>
    <property type="match status" value="1"/>
</dbReference>
<accession>G8R784</accession>
<dbReference type="GO" id="GO:0050992">
    <property type="term" value="P:dimethylallyl diphosphate biosynthetic process"/>
    <property type="evidence" value="ECO:0007669"/>
    <property type="project" value="UniProtKB-UniPathway"/>
</dbReference>
<evidence type="ECO:0000256" key="4">
    <source>
        <dbReference type="ARBA" id="ARBA00022490"/>
    </source>
</evidence>
<comment type="similarity">
    <text evidence="2">Belongs to the IPP isomerase type 1 family.</text>
</comment>
<evidence type="ECO:0000256" key="1">
    <source>
        <dbReference type="ARBA" id="ARBA00004826"/>
    </source>
</evidence>
<dbReference type="AlphaFoldDB" id="G8R784"/>
<feature type="active site" evidence="11">
    <location>
        <position position="112"/>
    </location>
</feature>
<dbReference type="STRING" id="926562.Oweho_3543"/>
<organism evidence="13 14">
    <name type="scientific">Owenweeksia hongkongensis (strain DSM 17368 / CIP 108786 / JCM 12287 / NRRL B-23963 / UST20020801)</name>
    <dbReference type="NCBI Taxonomy" id="926562"/>
    <lineage>
        <taxon>Bacteria</taxon>
        <taxon>Pseudomonadati</taxon>
        <taxon>Bacteroidota</taxon>
        <taxon>Flavobacteriia</taxon>
        <taxon>Flavobacteriales</taxon>
        <taxon>Owenweeksiaceae</taxon>
        <taxon>Owenweeksia</taxon>
    </lineage>
</organism>
<keyword evidence="14" id="KW-1185">Reference proteome</keyword>
<dbReference type="NCBIfam" id="NF002995">
    <property type="entry name" value="PRK03759.1"/>
    <property type="match status" value="1"/>
</dbReference>
<dbReference type="NCBIfam" id="TIGR02150">
    <property type="entry name" value="IPP_isom_1"/>
    <property type="match status" value="1"/>
</dbReference>
<dbReference type="HOGENOM" id="CLU_060552_2_1_10"/>
<evidence type="ECO:0000259" key="12">
    <source>
        <dbReference type="PROSITE" id="PS51462"/>
    </source>
</evidence>
<dbReference type="PROSITE" id="PS51462">
    <property type="entry name" value="NUDIX"/>
    <property type="match status" value="1"/>
</dbReference>